<dbReference type="AlphaFoldDB" id="A0A4Y9ZVG7"/>
<sequence>MSAENKNSANARAHGELEIRREEPAIDTNASTSDSSFAISANSNPNTDGTSDSRLSELTRQNLQLKHGLQMSNAVRTTLEQQLSTMEQEFARVEGELAAKDTAVKKGITCEERLASARRYSWDLRMKLSHAQIAAKETQETAAKTQEELSRMRKLEGKHAKQILDLQTRVEELIASNAAQKETIKFQASTIEPLRPTRILDLEQTIQEFTISMLGSWLAGLALFLFGFAALEFFFFVVGVQWMAFLRPAALIVLFCLFVVPGNQFA</sequence>
<organism evidence="4 5">
    <name type="scientific">Hericium alpestre</name>
    <dbReference type="NCBI Taxonomy" id="135208"/>
    <lineage>
        <taxon>Eukaryota</taxon>
        <taxon>Fungi</taxon>
        <taxon>Dikarya</taxon>
        <taxon>Basidiomycota</taxon>
        <taxon>Agaricomycotina</taxon>
        <taxon>Agaricomycetes</taxon>
        <taxon>Russulales</taxon>
        <taxon>Hericiaceae</taxon>
        <taxon>Hericium</taxon>
    </lineage>
</organism>
<evidence type="ECO:0000313" key="4">
    <source>
        <dbReference type="EMBL" id="TFY78792.1"/>
    </source>
</evidence>
<reference evidence="4 5" key="1">
    <citation type="submission" date="2019-02" db="EMBL/GenBank/DDBJ databases">
        <title>Genome sequencing of the rare red list fungi Hericium alpestre (H. flagellum).</title>
        <authorList>
            <person name="Buettner E."/>
            <person name="Kellner H."/>
        </authorList>
    </citation>
    <scope>NUCLEOTIDE SEQUENCE [LARGE SCALE GENOMIC DNA]</scope>
    <source>
        <strain evidence="4 5">DSM 108284</strain>
    </source>
</reference>
<evidence type="ECO:0000313" key="5">
    <source>
        <dbReference type="Proteomes" id="UP000298061"/>
    </source>
</evidence>
<keyword evidence="1" id="KW-0175">Coiled coil</keyword>
<dbReference type="EMBL" id="SFCI01000615">
    <property type="protein sequence ID" value="TFY78792.1"/>
    <property type="molecule type" value="Genomic_DNA"/>
</dbReference>
<protein>
    <submittedName>
        <fullName evidence="4">Uncharacterized protein</fullName>
    </submittedName>
</protein>
<feature type="transmembrane region" description="Helical" evidence="3">
    <location>
        <begin position="214"/>
        <end position="236"/>
    </location>
</feature>
<feature type="coiled-coil region" evidence="1">
    <location>
        <begin position="69"/>
        <end position="96"/>
    </location>
</feature>
<keyword evidence="3" id="KW-1133">Transmembrane helix</keyword>
<keyword evidence="5" id="KW-1185">Reference proteome</keyword>
<evidence type="ECO:0000256" key="1">
    <source>
        <dbReference type="SAM" id="Coils"/>
    </source>
</evidence>
<proteinExistence type="predicted"/>
<feature type="region of interest" description="Disordered" evidence="2">
    <location>
        <begin position="1"/>
        <end position="54"/>
    </location>
</feature>
<dbReference type="Proteomes" id="UP000298061">
    <property type="component" value="Unassembled WGS sequence"/>
</dbReference>
<keyword evidence="3" id="KW-0472">Membrane</keyword>
<feature type="coiled-coil region" evidence="1">
    <location>
        <begin position="128"/>
        <end position="155"/>
    </location>
</feature>
<feature type="compositionally biased region" description="Polar residues" evidence="2">
    <location>
        <begin position="28"/>
        <end position="54"/>
    </location>
</feature>
<evidence type="ECO:0000256" key="3">
    <source>
        <dbReference type="SAM" id="Phobius"/>
    </source>
</evidence>
<feature type="compositionally biased region" description="Basic and acidic residues" evidence="2">
    <location>
        <begin position="13"/>
        <end position="24"/>
    </location>
</feature>
<feature type="compositionally biased region" description="Polar residues" evidence="2">
    <location>
        <begin position="1"/>
        <end position="10"/>
    </location>
</feature>
<keyword evidence="3" id="KW-0812">Transmembrane</keyword>
<comment type="caution">
    <text evidence="4">The sequence shown here is derived from an EMBL/GenBank/DDBJ whole genome shotgun (WGS) entry which is preliminary data.</text>
</comment>
<feature type="transmembrane region" description="Helical" evidence="3">
    <location>
        <begin position="242"/>
        <end position="260"/>
    </location>
</feature>
<gene>
    <name evidence="4" type="ORF">EWM64_g5222</name>
</gene>
<accession>A0A4Y9ZVG7</accession>
<evidence type="ECO:0000256" key="2">
    <source>
        <dbReference type="SAM" id="MobiDB-lite"/>
    </source>
</evidence>
<name>A0A4Y9ZVG7_9AGAM</name>